<evidence type="ECO:0000259" key="4">
    <source>
        <dbReference type="PROSITE" id="PS50893"/>
    </source>
</evidence>
<keyword evidence="3" id="KW-0067">ATP-binding</keyword>
<dbReference type="Pfam" id="PF00005">
    <property type="entry name" value="ABC_tran"/>
    <property type="match status" value="1"/>
</dbReference>
<dbReference type="eggNOG" id="COG1136">
    <property type="taxonomic scope" value="Bacteria"/>
</dbReference>
<dbReference type="InterPro" id="IPR017871">
    <property type="entry name" value="ABC_transporter-like_CS"/>
</dbReference>
<dbReference type="CDD" id="cd03255">
    <property type="entry name" value="ABC_MJ0796_LolCDE_FtsE"/>
    <property type="match status" value="1"/>
</dbReference>
<dbReference type="SUPFAM" id="SSF52540">
    <property type="entry name" value="P-loop containing nucleoside triphosphate hydrolases"/>
    <property type="match status" value="1"/>
</dbReference>
<dbReference type="STRING" id="469378.Ccur_10580"/>
<sequence>MEASVSGQHVRIQGESTLTPVNDQQVKTQDELTLMIDMRGIHKTYLMGDEPVHALDGIDFAVAKGEFVSVIGASGSGKSTLMNIIGLLDVPDEGAYYLAGRDAASLSDSDAARIRNRTIGFVFQDFNLLPTMNAFENVRLPLLYRGIKPKEAGERAREALTRVGLGNRSGHLPAQLSGGQQQRVAIARALAGKPEVLLADEPTGALDSKTSEEIMQLLEASNSAGQTIVFITHNPELALRASRSVSISDGHIQERTAS</sequence>
<dbReference type="GO" id="GO:0005886">
    <property type="term" value="C:plasma membrane"/>
    <property type="evidence" value="ECO:0007669"/>
    <property type="project" value="TreeGrafter"/>
</dbReference>
<dbReference type="InterPro" id="IPR015854">
    <property type="entry name" value="ABC_transpr_LolD-like"/>
</dbReference>
<evidence type="ECO:0000313" key="5">
    <source>
        <dbReference type="EMBL" id="ACU94749.1"/>
    </source>
</evidence>
<dbReference type="InterPro" id="IPR003593">
    <property type="entry name" value="AAA+_ATPase"/>
</dbReference>
<accession>C7MPA9</accession>
<keyword evidence="1" id="KW-0813">Transport</keyword>
<dbReference type="GO" id="GO:0022857">
    <property type="term" value="F:transmembrane transporter activity"/>
    <property type="evidence" value="ECO:0007669"/>
    <property type="project" value="TreeGrafter"/>
</dbReference>
<evidence type="ECO:0000256" key="2">
    <source>
        <dbReference type="ARBA" id="ARBA00022741"/>
    </source>
</evidence>
<dbReference type="HOGENOM" id="CLU_000604_1_22_11"/>
<evidence type="ECO:0000256" key="3">
    <source>
        <dbReference type="ARBA" id="ARBA00022840"/>
    </source>
</evidence>
<dbReference type="KEGG" id="ccu:Ccur_10580"/>
<dbReference type="PANTHER" id="PTHR24220">
    <property type="entry name" value="IMPORT ATP-BINDING PROTEIN"/>
    <property type="match status" value="1"/>
</dbReference>
<gene>
    <name evidence="5" type="ordered locus">Ccur_10580</name>
</gene>
<dbReference type="EMBL" id="CP001682">
    <property type="protein sequence ID" value="ACU94749.1"/>
    <property type="molecule type" value="Genomic_DNA"/>
</dbReference>
<dbReference type="PANTHER" id="PTHR24220:SF86">
    <property type="entry name" value="ABC TRANSPORTER ABCH.1"/>
    <property type="match status" value="1"/>
</dbReference>
<keyword evidence="6" id="KW-1185">Reference proteome</keyword>
<dbReference type="Gene3D" id="3.40.50.300">
    <property type="entry name" value="P-loop containing nucleotide triphosphate hydrolases"/>
    <property type="match status" value="1"/>
</dbReference>
<dbReference type="Proteomes" id="UP000000954">
    <property type="component" value="Chromosome"/>
</dbReference>
<evidence type="ECO:0000256" key="1">
    <source>
        <dbReference type="ARBA" id="ARBA00022448"/>
    </source>
</evidence>
<keyword evidence="2" id="KW-0547">Nucleotide-binding</keyword>
<dbReference type="InterPro" id="IPR017911">
    <property type="entry name" value="MacB-like_ATP-bd"/>
</dbReference>
<dbReference type="InterPro" id="IPR003439">
    <property type="entry name" value="ABC_transporter-like_ATP-bd"/>
</dbReference>
<reference evidence="5 6" key="1">
    <citation type="journal article" date="2009" name="Stand. Genomic Sci.">
        <title>Complete genome sequence of Cryptobacterium curtum type strain (12-3).</title>
        <authorList>
            <person name="Mavrommatis K."/>
            <person name="Pukall R."/>
            <person name="Rohde C."/>
            <person name="Chen F."/>
            <person name="Sims D."/>
            <person name="Brettin T."/>
            <person name="Kuske C."/>
            <person name="Detter J.C."/>
            <person name="Han C."/>
            <person name="Lapidus A."/>
            <person name="Copeland A."/>
            <person name="Glavina Del Rio T."/>
            <person name="Nolan M."/>
            <person name="Lucas S."/>
            <person name="Tice H."/>
            <person name="Cheng J.F."/>
            <person name="Bruce D."/>
            <person name="Goodwin L."/>
            <person name="Pitluck S."/>
            <person name="Ovchinnikova G."/>
            <person name="Pati A."/>
            <person name="Ivanova N."/>
            <person name="Chen A."/>
            <person name="Palaniappan K."/>
            <person name="Chain P."/>
            <person name="D'haeseleer P."/>
            <person name="Goker M."/>
            <person name="Bristow J."/>
            <person name="Eisen J.A."/>
            <person name="Markowitz V."/>
            <person name="Hugenholtz P."/>
            <person name="Rohde M."/>
            <person name="Klenk H.P."/>
            <person name="Kyrpides N.C."/>
        </authorList>
    </citation>
    <scope>NUCLEOTIDE SEQUENCE [LARGE SCALE GENOMIC DNA]</scope>
    <source>
        <strain evidence="6">ATCC 700683 / DSM 15641 / 12-3</strain>
    </source>
</reference>
<dbReference type="RefSeq" id="WP_012803434.1">
    <property type="nucleotide sequence ID" value="NC_013170.1"/>
</dbReference>
<dbReference type="PROSITE" id="PS50893">
    <property type="entry name" value="ABC_TRANSPORTER_2"/>
    <property type="match status" value="1"/>
</dbReference>
<feature type="domain" description="ABC transporter" evidence="4">
    <location>
        <begin position="36"/>
        <end position="257"/>
    </location>
</feature>
<name>C7MPA9_CRYCD</name>
<dbReference type="PROSITE" id="PS00211">
    <property type="entry name" value="ABC_TRANSPORTER_1"/>
    <property type="match status" value="1"/>
</dbReference>
<dbReference type="GO" id="GO:0016887">
    <property type="term" value="F:ATP hydrolysis activity"/>
    <property type="evidence" value="ECO:0007669"/>
    <property type="project" value="InterPro"/>
</dbReference>
<organism evidence="5 6">
    <name type="scientific">Cryptobacterium curtum (strain ATCC 700683 / DSM 15641 / CCUG 43107 / 12-3)</name>
    <dbReference type="NCBI Taxonomy" id="469378"/>
    <lineage>
        <taxon>Bacteria</taxon>
        <taxon>Bacillati</taxon>
        <taxon>Actinomycetota</taxon>
        <taxon>Coriobacteriia</taxon>
        <taxon>Eggerthellales</taxon>
        <taxon>Eggerthellaceae</taxon>
        <taxon>Cryptobacterium</taxon>
    </lineage>
</organism>
<dbReference type="InterPro" id="IPR027417">
    <property type="entry name" value="P-loop_NTPase"/>
</dbReference>
<dbReference type="FunFam" id="3.40.50.300:FF:000032">
    <property type="entry name" value="Export ABC transporter ATP-binding protein"/>
    <property type="match status" value="1"/>
</dbReference>
<dbReference type="GO" id="GO:0098796">
    <property type="term" value="C:membrane protein complex"/>
    <property type="evidence" value="ECO:0007669"/>
    <property type="project" value="UniProtKB-ARBA"/>
</dbReference>
<dbReference type="SMART" id="SM00382">
    <property type="entry name" value="AAA"/>
    <property type="match status" value="1"/>
</dbReference>
<dbReference type="AlphaFoldDB" id="C7MPA9"/>
<dbReference type="GO" id="GO:0005524">
    <property type="term" value="F:ATP binding"/>
    <property type="evidence" value="ECO:0007669"/>
    <property type="project" value="UniProtKB-KW"/>
</dbReference>
<proteinExistence type="predicted"/>
<evidence type="ECO:0000313" key="6">
    <source>
        <dbReference type="Proteomes" id="UP000000954"/>
    </source>
</evidence>
<protein>
    <submittedName>
        <fullName evidence="5">ABC-type antimicrobial peptide transport system, ATPase component</fullName>
    </submittedName>
</protein>